<dbReference type="InterPro" id="IPR050107">
    <property type="entry name" value="ABC_carbohydrate_import_ATPase"/>
</dbReference>
<sequence>MDTPVLAVRHVSKSFAGVRALVDIDLEIAPGEIHCLAGENGSGKSTLIKVISGVHTPEEGTVAIAGREYARLTPADAIDAGVRVIYQDFSIFPNLSVMENIALGSEVAAGSRLVNRSHMRDIAREAVAKIGFSVDLDELVGNLSVADKQLVAISRALMGDAKLIIMDEPTTALTKKEVRALFDIILDLRSRGIAILFVSHKLEEVFEIAERFTILRSGHRVITCPKEDLDRASFARHMTGRDFDDERYRRGYIDQEPILQVRGATVGGAFTDASLTVRPGEILGITGLLGSGRTELAMSLFGMIPLDSGRITVKGKDVTLRGVRDAIDAGIAYVPEDRLTEGLFLSRSIGENITISEIDAFTRALGFVDKVAIRAEEKKWVERLGVVTPDPAGAVNTLSGGNQQKVVLAKWLAISPSVLILNGPTVGVDIGSKYTIHSILRELAGQGMAIVIISDDIAEVLTNCSTIAIMRAGELSEAINPDSLTEAELTRLLSEEGSPAGSRDDTKAQPRPTAASERGED</sequence>
<dbReference type="GO" id="GO:0016887">
    <property type="term" value="F:ATP hydrolysis activity"/>
    <property type="evidence" value="ECO:0007669"/>
    <property type="project" value="InterPro"/>
</dbReference>
<name>A0AAP9Y834_9ACTO</name>
<keyword evidence="2" id="KW-1003">Cell membrane</keyword>
<evidence type="ECO:0000313" key="11">
    <source>
        <dbReference type="EMBL" id="QQC43625.1"/>
    </source>
</evidence>
<evidence type="ECO:0000256" key="4">
    <source>
        <dbReference type="ARBA" id="ARBA00022737"/>
    </source>
</evidence>
<evidence type="ECO:0000256" key="6">
    <source>
        <dbReference type="ARBA" id="ARBA00022840"/>
    </source>
</evidence>
<evidence type="ECO:0000259" key="10">
    <source>
        <dbReference type="PROSITE" id="PS50893"/>
    </source>
</evidence>
<reference evidence="11 12" key="1">
    <citation type="submission" date="2020-12" db="EMBL/GenBank/DDBJ databases">
        <title>FDA dAtabase for Regulatory Grade micrObial Sequences (FDA-ARGOS): Supporting development and validation of Infectious Disease Dx tests.</title>
        <authorList>
            <person name="Sproer C."/>
            <person name="Gronow S."/>
            <person name="Severitt S."/>
            <person name="Schroder I."/>
            <person name="Tallon L."/>
            <person name="Sadzewicz L."/>
            <person name="Zhao X."/>
            <person name="Boylan J."/>
            <person name="Ott S."/>
            <person name="Bowen H."/>
            <person name="Vavikolanu K."/>
            <person name="Mehta A."/>
            <person name="Aluvathingal J."/>
            <person name="Nadendla S."/>
            <person name="Lowell S."/>
            <person name="Myers T."/>
            <person name="Yan Y."/>
            <person name="Sichtig H."/>
        </authorList>
    </citation>
    <scope>NUCLEOTIDE SEQUENCE [LARGE SCALE GENOMIC DNA]</scope>
    <source>
        <strain evidence="11 12">FDAARGOS_985</strain>
    </source>
</reference>
<dbReference type="EMBL" id="CP066065">
    <property type="protein sequence ID" value="QQC43625.1"/>
    <property type="molecule type" value="Genomic_DNA"/>
</dbReference>
<dbReference type="Pfam" id="PF00005">
    <property type="entry name" value="ABC_tran"/>
    <property type="match status" value="2"/>
</dbReference>
<dbReference type="Gene3D" id="3.40.50.300">
    <property type="entry name" value="P-loop containing nucleotide triphosphate hydrolases"/>
    <property type="match status" value="2"/>
</dbReference>
<dbReference type="AlphaFoldDB" id="A0AAP9Y834"/>
<dbReference type="CDD" id="cd03216">
    <property type="entry name" value="ABC_Carb_Monos_I"/>
    <property type="match status" value="1"/>
</dbReference>
<dbReference type="CDD" id="cd03215">
    <property type="entry name" value="ABC_Carb_Monos_II"/>
    <property type="match status" value="1"/>
</dbReference>
<keyword evidence="3" id="KW-0762">Sugar transport</keyword>
<dbReference type="InterPro" id="IPR027417">
    <property type="entry name" value="P-loop_NTPase"/>
</dbReference>
<dbReference type="Proteomes" id="UP000595220">
    <property type="component" value="Chromosome"/>
</dbReference>
<dbReference type="InterPro" id="IPR003593">
    <property type="entry name" value="AAA+_ATPase"/>
</dbReference>
<dbReference type="PANTHER" id="PTHR43790:SF1">
    <property type="entry name" value="XYLOSE IMPORT ATP-BINDING PROTEIN XYLG"/>
    <property type="match status" value="1"/>
</dbReference>
<keyword evidence="5" id="KW-0547">Nucleotide-binding</keyword>
<evidence type="ECO:0000256" key="1">
    <source>
        <dbReference type="ARBA" id="ARBA00022448"/>
    </source>
</evidence>
<feature type="domain" description="ABC transporter" evidence="10">
    <location>
        <begin position="253"/>
        <end position="497"/>
    </location>
</feature>
<organism evidence="11 12">
    <name type="scientific">Schaalia meyeri</name>
    <dbReference type="NCBI Taxonomy" id="52773"/>
    <lineage>
        <taxon>Bacteria</taxon>
        <taxon>Bacillati</taxon>
        <taxon>Actinomycetota</taxon>
        <taxon>Actinomycetes</taxon>
        <taxon>Actinomycetales</taxon>
        <taxon>Actinomycetaceae</taxon>
        <taxon>Schaalia</taxon>
    </lineage>
</organism>
<dbReference type="PANTHER" id="PTHR43790">
    <property type="entry name" value="CARBOHYDRATE TRANSPORT ATP-BINDING PROTEIN MG119-RELATED"/>
    <property type="match status" value="1"/>
</dbReference>
<dbReference type="PROSITE" id="PS00211">
    <property type="entry name" value="ABC_TRANSPORTER_1"/>
    <property type="match status" value="1"/>
</dbReference>
<dbReference type="InterPro" id="IPR017871">
    <property type="entry name" value="ABC_transporter-like_CS"/>
</dbReference>
<evidence type="ECO:0000256" key="5">
    <source>
        <dbReference type="ARBA" id="ARBA00022741"/>
    </source>
</evidence>
<feature type="domain" description="ABC transporter" evidence="10">
    <location>
        <begin position="6"/>
        <end position="242"/>
    </location>
</feature>
<accession>A0AAP9Y834</accession>
<keyword evidence="6 11" id="KW-0067">ATP-binding</keyword>
<keyword evidence="8" id="KW-0472">Membrane</keyword>
<evidence type="ECO:0000256" key="3">
    <source>
        <dbReference type="ARBA" id="ARBA00022597"/>
    </source>
</evidence>
<dbReference type="GO" id="GO:0005524">
    <property type="term" value="F:ATP binding"/>
    <property type="evidence" value="ECO:0007669"/>
    <property type="project" value="UniProtKB-KW"/>
</dbReference>
<keyword evidence="12" id="KW-1185">Reference proteome</keyword>
<feature type="region of interest" description="Disordered" evidence="9">
    <location>
        <begin position="491"/>
        <end position="521"/>
    </location>
</feature>
<dbReference type="PROSITE" id="PS50893">
    <property type="entry name" value="ABC_TRANSPORTER_2"/>
    <property type="match status" value="2"/>
</dbReference>
<dbReference type="SUPFAM" id="SSF52540">
    <property type="entry name" value="P-loop containing nucleoside triphosphate hydrolases"/>
    <property type="match status" value="2"/>
</dbReference>
<dbReference type="RefSeq" id="WP_074632345.1">
    <property type="nucleotide sequence ID" value="NZ_CP066065.1"/>
</dbReference>
<dbReference type="SMART" id="SM00382">
    <property type="entry name" value="AAA"/>
    <property type="match status" value="2"/>
</dbReference>
<dbReference type="InterPro" id="IPR003439">
    <property type="entry name" value="ABC_transporter-like_ATP-bd"/>
</dbReference>
<keyword evidence="7" id="KW-1278">Translocase</keyword>
<evidence type="ECO:0000256" key="7">
    <source>
        <dbReference type="ARBA" id="ARBA00022967"/>
    </source>
</evidence>
<proteinExistence type="predicted"/>
<gene>
    <name evidence="11" type="ORF">I6H42_07525</name>
</gene>
<keyword evidence="4" id="KW-0677">Repeat</keyword>
<evidence type="ECO:0000256" key="2">
    <source>
        <dbReference type="ARBA" id="ARBA00022475"/>
    </source>
</evidence>
<protein>
    <submittedName>
        <fullName evidence="11">Sugar ABC transporter ATP-binding protein</fullName>
    </submittedName>
</protein>
<evidence type="ECO:0000313" key="12">
    <source>
        <dbReference type="Proteomes" id="UP000595220"/>
    </source>
</evidence>
<evidence type="ECO:0000256" key="8">
    <source>
        <dbReference type="ARBA" id="ARBA00023136"/>
    </source>
</evidence>
<evidence type="ECO:0000256" key="9">
    <source>
        <dbReference type="SAM" id="MobiDB-lite"/>
    </source>
</evidence>
<keyword evidence="1" id="KW-0813">Transport</keyword>